<reference evidence="1 2" key="1">
    <citation type="journal article" date="2019" name="Commun. Biol.">
        <title>The bagworm genome reveals a unique fibroin gene that provides high tensile strength.</title>
        <authorList>
            <person name="Kono N."/>
            <person name="Nakamura H."/>
            <person name="Ohtoshi R."/>
            <person name="Tomita M."/>
            <person name="Numata K."/>
            <person name="Arakawa K."/>
        </authorList>
    </citation>
    <scope>NUCLEOTIDE SEQUENCE [LARGE SCALE GENOMIC DNA]</scope>
</reference>
<accession>A0A4C1SNX0</accession>
<dbReference type="AlphaFoldDB" id="A0A4C1SNX0"/>
<gene>
    <name evidence="1" type="ORF">EVAR_2414_1</name>
</gene>
<dbReference type="EMBL" id="BGZK01000011">
    <property type="protein sequence ID" value="GBP03664.1"/>
    <property type="molecule type" value="Genomic_DNA"/>
</dbReference>
<proteinExistence type="predicted"/>
<organism evidence="1 2">
    <name type="scientific">Eumeta variegata</name>
    <name type="common">Bagworm moth</name>
    <name type="synonym">Eumeta japonica</name>
    <dbReference type="NCBI Taxonomy" id="151549"/>
    <lineage>
        <taxon>Eukaryota</taxon>
        <taxon>Metazoa</taxon>
        <taxon>Ecdysozoa</taxon>
        <taxon>Arthropoda</taxon>
        <taxon>Hexapoda</taxon>
        <taxon>Insecta</taxon>
        <taxon>Pterygota</taxon>
        <taxon>Neoptera</taxon>
        <taxon>Endopterygota</taxon>
        <taxon>Lepidoptera</taxon>
        <taxon>Glossata</taxon>
        <taxon>Ditrysia</taxon>
        <taxon>Tineoidea</taxon>
        <taxon>Psychidae</taxon>
        <taxon>Oiketicinae</taxon>
        <taxon>Eumeta</taxon>
    </lineage>
</organism>
<name>A0A4C1SNX0_EUMVA</name>
<dbReference type="Proteomes" id="UP000299102">
    <property type="component" value="Unassembled WGS sequence"/>
</dbReference>
<comment type="caution">
    <text evidence="1">The sequence shown here is derived from an EMBL/GenBank/DDBJ whole genome shotgun (WGS) entry which is preliminary data.</text>
</comment>
<evidence type="ECO:0000313" key="1">
    <source>
        <dbReference type="EMBL" id="GBP03664.1"/>
    </source>
</evidence>
<evidence type="ECO:0000313" key="2">
    <source>
        <dbReference type="Proteomes" id="UP000299102"/>
    </source>
</evidence>
<sequence>MQPTAGGRTLVDADQIKAARIGDPLGVDLTERAYRPLNRLSTHPTAAARAVRVSEPRPSTFSFFDLQRSPVSHSHSSIFFNLQSGAFAGSPPGAIAHALSGRGGGGGAPGCGMVVDEGGGRGMAQPCTRQRAGVLFLPLRPSSG</sequence>
<protein>
    <submittedName>
        <fullName evidence="1">Uncharacterized protein</fullName>
    </submittedName>
</protein>
<keyword evidence="2" id="KW-1185">Reference proteome</keyword>